<organism evidence="5">
    <name type="scientific">Vibrio coralliilyticus</name>
    <dbReference type="NCBI Taxonomy" id="190893"/>
    <lineage>
        <taxon>Bacteria</taxon>
        <taxon>Pseudomonadati</taxon>
        <taxon>Pseudomonadota</taxon>
        <taxon>Gammaproteobacteria</taxon>
        <taxon>Vibrionales</taxon>
        <taxon>Vibrionaceae</taxon>
        <taxon>Vibrio</taxon>
    </lineage>
</organism>
<keyword evidence="4" id="KW-0472">Membrane</keyword>
<gene>
    <name evidence="5" type="ORF">TW71_08745</name>
</gene>
<dbReference type="EMBL" id="JXXR01000008">
    <property type="protein sequence ID" value="KJY74999.1"/>
    <property type="molecule type" value="Genomic_DNA"/>
</dbReference>
<sequence length="148" mass="16912">MKKLLPPALFLIFVVGIGLLHWKMSFPPHMAFPCSLLGLPLIVLGLWLSAAGKRLFTRLSTNIMTFGQPTLLVTQGVYQYTRNPMYLGFAVALLGVAILSGASLPALFLTLLFILITDRWYIRFEEQILRDTFGQDYDQYCRQVRRWV</sequence>
<dbReference type="PANTHER" id="PTHR12714">
    <property type="entry name" value="PROTEIN-S ISOPRENYLCYSTEINE O-METHYLTRANSFERASE"/>
    <property type="match status" value="1"/>
</dbReference>
<evidence type="ECO:0000256" key="4">
    <source>
        <dbReference type="ARBA" id="ARBA00023136"/>
    </source>
</evidence>
<dbReference type="GO" id="GO:0016740">
    <property type="term" value="F:transferase activity"/>
    <property type="evidence" value="ECO:0007669"/>
    <property type="project" value="UniProtKB-ARBA"/>
</dbReference>
<proteinExistence type="predicted"/>
<evidence type="ECO:0000256" key="3">
    <source>
        <dbReference type="ARBA" id="ARBA00022989"/>
    </source>
</evidence>
<evidence type="ECO:0000256" key="1">
    <source>
        <dbReference type="ARBA" id="ARBA00004127"/>
    </source>
</evidence>
<reference evidence="5" key="1">
    <citation type="journal article" date="2015" name="BMC Genomics">
        <title>Genome mining reveals unlocked bioactive potential of marine Gram-negative bacteria.</title>
        <authorList>
            <person name="Machado H."/>
            <person name="Sonnenschein E.C."/>
            <person name="Melchiorsen J."/>
            <person name="Gram L."/>
        </authorList>
    </citation>
    <scope>NUCLEOTIDE SEQUENCE</scope>
    <source>
        <strain evidence="5">S2052</strain>
    </source>
</reference>
<accession>A0A837G9V6</accession>
<evidence type="ECO:0000256" key="2">
    <source>
        <dbReference type="ARBA" id="ARBA00022692"/>
    </source>
</evidence>
<keyword evidence="3" id="KW-1133">Transmembrane helix</keyword>
<protein>
    <submittedName>
        <fullName evidence="5">Membrane protein</fullName>
    </submittedName>
</protein>
<name>A0A837G9V6_9VIBR</name>
<dbReference type="GO" id="GO:0012505">
    <property type="term" value="C:endomembrane system"/>
    <property type="evidence" value="ECO:0007669"/>
    <property type="project" value="UniProtKB-SubCell"/>
</dbReference>
<keyword evidence="2" id="KW-0812">Transmembrane</keyword>
<comment type="subcellular location">
    <subcellularLocation>
        <location evidence="1">Endomembrane system</location>
        <topology evidence="1">Multi-pass membrane protein</topology>
    </subcellularLocation>
</comment>
<dbReference type="AlphaFoldDB" id="A0A837G9V6"/>
<dbReference type="RefSeq" id="WP_045985597.1">
    <property type="nucleotide sequence ID" value="NZ_CP063053.1"/>
</dbReference>
<dbReference type="InterPro" id="IPR007318">
    <property type="entry name" value="Phopholipid_MeTrfase"/>
</dbReference>
<comment type="caution">
    <text evidence="5">The sequence shown here is derived from an EMBL/GenBank/DDBJ whole genome shotgun (WGS) entry which is preliminary data.</text>
</comment>
<dbReference type="Pfam" id="PF04191">
    <property type="entry name" value="PEMT"/>
    <property type="match status" value="1"/>
</dbReference>
<dbReference type="Gene3D" id="1.20.120.1630">
    <property type="match status" value="1"/>
</dbReference>
<dbReference type="PANTHER" id="PTHR12714:SF11">
    <property type="entry name" value="PROTEIN C-TERMINAL S-ISOPRENYLCYSTEINE CARBOXYL O-METHYLTRANSFERASE"/>
    <property type="match status" value="1"/>
</dbReference>
<evidence type="ECO:0000313" key="5">
    <source>
        <dbReference type="EMBL" id="KJY74999.1"/>
    </source>
</evidence>